<gene>
    <name evidence="3" type="ordered locus">RHA1_ro01572</name>
</gene>
<feature type="transmembrane region" description="Helical" evidence="2">
    <location>
        <begin position="63"/>
        <end position="82"/>
    </location>
</feature>
<dbReference type="KEGG" id="rha:RHA1_ro01572"/>
<proteinExistence type="predicted"/>
<keyword evidence="2" id="KW-1133">Transmembrane helix</keyword>
<feature type="transmembrane region" description="Helical" evidence="2">
    <location>
        <begin position="191"/>
        <end position="211"/>
    </location>
</feature>
<name>Q0SGF1_RHOJR</name>
<feature type="region of interest" description="Disordered" evidence="1">
    <location>
        <begin position="1"/>
        <end position="29"/>
    </location>
</feature>
<dbReference type="NCBIfam" id="TIGR00843">
    <property type="entry name" value="benE"/>
    <property type="match status" value="1"/>
</dbReference>
<feature type="transmembrane region" description="Helical" evidence="2">
    <location>
        <begin position="139"/>
        <end position="159"/>
    </location>
</feature>
<dbReference type="Pfam" id="PF03594">
    <property type="entry name" value="BenE"/>
    <property type="match status" value="1"/>
</dbReference>
<feature type="transmembrane region" description="Helical" evidence="2">
    <location>
        <begin position="33"/>
        <end position="57"/>
    </location>
</feature>
<keyword evidence="2" id="KW-0472">Membrane</keyword>
<dbReference type="GO" id="GO:0005886">
    <property type="term" value="C:plasma membrane"/>
    <property type="evidence" value="ECO:0007669"/>
    <property type="project" value="TreeGrafter"/>
</dbReference>
<sequence>MPRIPRTTRRAESRPMSVPDSDVRSPDSAAQPISAGIVTALVGFTSSFAVVLTGLTAVGANSAQAASGLLALCVTQALGMLWMSRHYRMPITLAWSTPGAALLAGAGTVSGGWPAAVGAFVVVGAAVILTGLWPRLGRLIAAIPSALAQAMLAGVLLPLCLAPVLALRDAPLAVAPVVLVWLVLQRYSPRWAVPAAFAAAAVVIAVGLASGSDGLDTSALLPRLDVTAPAWTWQAMIGIAIPLYIVTMASQNIPGTAVMNSFGYRVPWRPAMLVTGVGTLVGAPAGGHAINLAAISAALAAAPSAHPDPKKRWVAAFTAGWAYLVLAACSAAVATLIAAAPEGVVEAVAGLALLGTLGGALASALDDVREREGAVVTFLIAASGVSILGIGSAFWALVAGLIVRVAVSSRR</sequence>
<dbReference type="eggNOG" id="COG3135">
    <property type="taxonomic scope" value="Bacteria"/>
</dbReference>
<feature type="transmembrane region" description="Helical" evidence="2">
    <location>
        <begin position="231"/>
        <end position="250"/>
    </location>
</feature>
<feature type="transmembrane region" description="Helical" evidence="2">
    <location>
        <begin position="344"/>
        <end position="365"/>
    </location>
</feature>
<dbReference type="Proteomes" id="UP000008710">
    <property type="component" value="Chromosome"/>
</dbReference>
<dbReference type="PANTHER" id="PTHR30199:SF0">
    <property type="entry name" value="INNER MEMBRANE PROTEIN YDCO"/>
    <property type="match status" value="1"/>
</dbReference>
<feature type="transmembrane region" description="Helical" evidence="2">
    <location>
        <begin position="271"/>
        <end position="301"/>
    </location>
</feature>
<dbReference type="PANTHER" id="PTHR30199">
    <property type="entry name" value="MFS FAMILY TRANSPORTER, PREDICTED SUBSTRATE BENZOATE"/>
    <property type="match status" value="1"/>
</dbReference>
<protein>
    <submittedName>
        <fullName evidence="3">Benzoate membrane transport protein BenE</fullName>
    </submittedName>
</protein>
<evidence type="ECO:0000256" key="2">
    <source>
        <dbReference type="SAM" id="Phobius"/>
    </source>
</evidence>
<feature type="transmembrane region" description="Helical" evidence="2">
    <location>
        <begin position="165"/>
        <end position="184"/>
    </location>
</feature>
<dbReference type="GO" id="GO:0042925">
    <property type="term" value="F:benzoate transmembrane transporter activity"/>
    <property type="evidence" value="ECO:0007669"/>
    <property type="project" value="InterPro"/>
</dbReference>
<evidence type="ECO:0000313" key="3">
    <source>
        <dbReference type="EMBL" id="ABG93385.1"/>
    </source>
</evidence>
<keyword evidence="2" id="KW-0812">Transmembrane</keyword>
<evidence type="ECO:0000313" key="4">
    <source>
        <dbReference type="Proteomes" id="UP000008710"/>
    </source>
</evidence>
<dbReference type="HOGENOM" id="CLU_041268_2_0_11"/>
<feature type="transmembrane region" description="Helical" evidence="2">
    <location>
        <begin position="113"/>
        <end position="132"/>
    </location>
</feature>
<dbReference type="InterPro" id="IPR004711">
    <property type="entry name" value="Benzoate_Transporter"/>
</dbReference>
<feature type="transmembrane region" description="Helical" evidence="2">
    <location>
        <begin position="89"/>
        <end position="107"/>
    </location>
</feature>
<evidence type="ECO:0000256" key="1">
    <source>
        <dbReference type="SAM" id="MobiDB-lite"/>
    </source>
</evidence>
<accession>Q0SGF1</accession>
<feature type="transmembrane region" description="Helical" evidence="2">
    <location>
        <begin position="377"/>
        <end position="407"/>
    </location>
</feature>
<dbReference type="EMBL" id="CP000431">
    <property type="protein sequence ID" value="ABG93385.1"/>
    <property type="molecule type" value="Genomic_DNA"/>
</dbReference>
<dbReference type="AlphaFoldDB" id="Q0SGF1"/>
<reference evidence="4" key="1">
    <citation type="journal article" date="2006" name="Proc. Natl. Acad. Sci. U.S.A.">
        <title>The complete genome of Rhodococcus sp. RHA1 provides insights into a catabolic powerhouse.</title>
        <authorList>
            <person name="McLeod M.P."/>
            <person name="Warren R.L."/>
            <person name="Hsiao W.W.L."/>
            <person name="Araki N."/>
            <person name="Myhre M."/>
            <person name="Fernandes C."/>
            <person name="Miyazawa D."/>
            <person name="Wong W."/>
            <person name="Lillquist A.L."/>
            <person name="Wang D."/>
            <person name="Dosanjh M."/>
            <person name="Hara H."/>
            <person name="Petrescu A."/>
            <person name="Morin R.D."/>
            <person name="Yang G."/>
            <person name="Stott J.M."/>
            <person name="Schein J.E."/>
            <person name="Shin H."/>
            <person name="Smailus D."/>
            <person name="Siddiqui A.S."/>
            <person name="Marra M.A."/>
            <person name="Jones S.J.M."/>
            <person name="Holt R."/>
            <person name="Brinkman F.S.L."/>
            <person name="Miyauchi K."/>
            <person name="Fukuda M."/>
            <person name="Davies J.E."/>
            <person name="Mohn W.W."/>
            <person name="Eltis L.D."/>
        </authorList>
    </citation>
    <scope>NUCLEOTIDE SEQUENCE [LARGE SCALE GENOMIC DNA]</scope>
    <source>
        <strain evidence="4">RHA1</strain>
    </source>
</reference>
<feature type="transmembrane region" description="Helical" evidence="2">
    <location>
        <begin position="313"/>
        <end position="337"/>
    </location>
</feature>
<organism evidence="3 4">
    <name type="scientific">Rhodococcus jostii (strain RHA1)</name>
    <dbReference type="NCBI Taxonomy" id="101510"/>
    <lineage>
        <taxon>Bacteria</taxon>
        <taxon>Bacillati</taxon>
        <taxon>Actinomycetota</taxon>
        <taxon>Actinomycetes</taxon>
        <taxon>Mycobacteriales</taxon>
        <taxon>Nocardiaceae</taxon>
        <taxon>Rhodococcus</taxon>
    </lineage>
</organism>